<dbReference type="PROSITE" id="PS51667">
    <property type="entry name" value="WRC"/>
    <property type="match status" value="1"/>
</dbReference>
<dbReference type="PANTHER" id="PTHR34122">
    <property type="entry name" value="EXPRESSED PROTEIN-RELATED"/>
    <property type="match status" value="1"/>
</dbReference>
<protein>
    <recommendedName>
        <fullName evidence="3">WRC domain-containing protein</fullName>
    </recommendedName>
</protein>
<feature type="compositionally biased region" description="Acidic residues" evidence="2">
    <location>
        <begin position="87"/>
        <end position="101"/>
    </location>
</feature>
<keyword evidence="5" id="KW-1185">Reference proteome</keyword>
<name>A0AA38GZA6_TAXCH</name>
<dbReference type="InterPro" id="IPR014977">
    <property type="entry name" value="WRC_dom"/>
</dbReference>
<dbReference type="AlphaFoldDB" id="A0AA38GZA6"/>
<feature type="non-terminal residue" evidence="4">
    <location>
        <position position="212"/>
    </location>
</feature>
<dbReference type="Pfam" id="PF08879">
    <property type="entry name" value="WRC"/>
    <property type="match status" value="1"/>
</dbReference>
<sequence length="212" mass="24466">MEKGSGDGVFIVEEEALVRCKRSDGKRWRCRQPAMPGHTLCEGHHQRNLQRKRPQNNDSSHNLMTWLDKDAFKEKKKKKKRNIINENQDENVEEEKNEGDPEPVIIMEKEEEEKIEGEPEPDVIMDKEEEEDTNSSNEMRMQLMEMKGELNTLREWITQSIPALFVTVKDIINALPNSEGALEKFNRRVKRSKLMAHVQATGTAGEESAPDP</sequence>
<organism evidence="4 5">
    <name type="scientific">Taxus chinensis</name>
    <name type="common">Chinese yew</name>
    <name type="synonym">Taxus wallichiana var. chinensis</name>
    <dbReference type="NCBI Taxonomy" id="29808"/>
    <lineage>
        <taxon>Eukaryota</taxon>
        <taxon>Viridiplantae</taxon>
        <taxon>Streptophyta</taxon>
        <taxon>Embryophyta</taxon>
        <taxon>Tracheophyta</taxon>
        <taxon>Spermatophyta</taxon>
        <taxon>Pinopsida</taxon>
        <taxon>Pinidae</taxon>
        <taxon>Conifers II</taxon>
        <taxon>Cupressales</taxon>
        <taxon>Taxaceae</taxon>
        <taxon>Taxus</taxon>
    </lineage>
</organism>
<evidence type="ECO:0000256" key="1">
    <source>
        <dbReference type="ARBA" id="ARBA00023242"/>
    </source>
</evidence>
<comment type="caution">
    <text evidence="4">The sequence shown here is derived from an EMBL/GenBank/DDBJ whole genome shotgun (WGS) entry which is preliminary data.</text>
</comment>
<gene>
    <name evidence="4" type="ORF">KI387_003439</name>
</gene>
<reference evidence="4 5" key="1">
    <citation type="journal article" date="2021" name="Nat. Plants">
        <title>The Taxus genome provides insights into paclitaxel biosynthesis.</title>
        <authorList>
            <person name="Xiong X."/>
            <person name="Gou J."/>
            <person name="Liao Q."/>
            <person name="Li Y."/>
            <person name="Zhou Q."/>
            <person name="Bi G."/>
            <person name="Li C."/>
            <person name="Du R."/>
            <person name="Wang X."/>
            <person name="Sun T."/>
            <person name="Guo L."/>
            <person name="Liang H."/>
            <person name="Lu P."/>
            <person name="Wu Y."/>
            <person name="Zhang Z."/>
            <person name="Ro D.K."/>
            <person name="Shang Y."/>
            <person name="Huang S."/>
            <person name="Yan J."/>
        </authorList>
    </citation>
    <scope>NUCLEOTIDE SEQUENCE [LARGE SCALE GENOMIC DNA]</scope>
    <source>
        <strain evidence="4">Ta-2019</strain>
    </source>
</reference>
<keyword evidence="1" id="KW-0539">Nucleus</keyword>
<evidence type="ECO:0000259" key="3">
    <source>
        <dbReference type="PROSITE" id="PS51667"/>
    </source>
</evidence>
<evidence type="ECO:0000313" key="4">
    <source>
        <dbReference type="EMBL" id="KAH9331331.1"/>
    </source>
</evidence>
<feature type="domain" description="WRC" evidence="3">
    <location>
        <begin position="14"/>
        <end position="59"/>
    </location>
</feature>
<evidence type="ECO:0000313" key="5">
    <source>
        <dbReference type="Proteomes" id="UP000824469"/>
    </source>
</evidence>
<evidence type="ECO:0000256" key="2">
    <source>
        <dbReference type="SAM" id="MobiDB-lite"/>
    </source>
</evidence>
<proteinExistence type="predicted"/>
<dbReference type="Proteomes" id="UP000824469">
    <property type="component" value="Unassembled WGS sequence"/>
</dbReference>
<dbReference type="EMBL" id="JAHRHJ020000001">
    <property type="protein sequence ID" value="KAH9331331.1"/>
    <property type="molecule type" value="Genomic_DNA"/>
</dbReference>
<dbReference type="PANTHER" id="PTHR34122:SF4">
    <property type="entry name" value="WRC DOMAIN-CONTAINING PROTEIN"/>
    <property type="match status" value="1"/>
</dbReference>
<feature type="compositionally biased region" description="Acidic residues" evidence="2">
    <location>
        <begin position="109"/>
        <end position="133"/>
    </location>
</feature>
<feature type="region of interest" description="Disordered" evidence="2">
    <location>
        <begin position="77"/>
        <end position="136"/>
    </location>
</feature>
<accession>A0AA38GZA6</accession>
<feature type="region of interest" description="Disordered" evidence="2">
    <location>
        <begin position="35"/>
        <end position="65"/>
    </location>
</feature>